<dbReference type="EMBL" id="BK015861">
    <property type="protein sequence ID" value="DAD70199.1"/>
    <property type="molecule type" value="Genomic_DNA"/>
</dbReference>
<name>A0A8S5LK26_9CAUD</name>
<accession>A0A8S5LK26</accession>
<reference evidence="2" key="1">
    <citation type="journal article" date="2021" name="Proc. Natl. Acad. Sci. U.S.A.">
        <title>A Catalog of Tens of Thousands of Viruses from Human Metagenomes Reveals Hidden Associations with Chronic Diseases.</title>
        <authorList>
            <person name="Tisza M.J."/>
            <person name="Buck C.B."/>
        </authorList>
    </citation>
    <scope>NUCLEOTIDE SEQUENCE</scope>
    <source>
        <strain evidence="2">Ct3o911</strain>
    </source>
</reference>
<sequence>MVIQFLQVITIIMIVAFTQFGTLLMATPFVVGGLNKQMVLRYTSVPVIET</sequence>
<evidence type="ECO:0000256" key="1">
    <source>
        <dbReference type="SAM" id="Phobius"/>
    </source>
</evidence>
<keyword evidence="1" id="KW-0472">Membrane</keyword>
<keyword evidence="1" id="KW-1133">Transmembrane helix</keyword>
<keyword evidence="1" id="KW-0812">Transmembrane</keyword>
<organism evidence="2">
    <name type="scientific">Siphoviridae sp. ct3o911</name>
    <dbReference type="NCBI Taxonomy" id="2827560"/>
    <lineage>
        <taxon>Viruses</taxon>
        <taxon>Duplodnaviria</taxon>
        <taxon>Heunggongvirae</taxon>
        <taxon>Uroviricota</taxon>
        <taxon>Caudoviricetes</taxon>
    </lineage>
</organism>
<protein>
    <submittedName>
        <fullName evidence="2">Uncharacterized protein</fullName>
    </submittedName>
</protein>
<proteinExistence type="predicted"/>
<feature type="transmembrane region" description="Helical" evidence="1">
    <location>
        <begin position="6"/>
        <end position="31"/>
    </location>
</feature>
<evidence type="ECO:0000313" key="2">
    <source>
        <dbReference type="EMBL" id="DAD70199.1"/>
    </source>
</evidence>